<keyword evidence="1" id="KW-0496">Mitochondrion</keyword>
<sequence>MKLGLLVMDKLGQLAYSLARELVFSPLLIPPLPTLLMLLDQLDLLGIK</sequence>
<protein>
    <submittedName>
        <fullName evidence="1">Uncharacterized protein</fullName>
    </submittedName>
</protein>
<organism evidence="1">
    <name type="scientific">Picea glauca</name>
    <name type="common">White spruce</name>
    <name type="synonym">Pinus glauca</name>
    <dbReference type="NCBI Taxonomy" id="3330"/>
    <lineage>
        <taxon>Eukaryota</taxon>
        <taxon>Viridiplantae</taxon>
        <taxon>Streptophyta</taxon>
        <taxon>Embryophyta</taxon>
        <taxon>Tracheophyta</taxon>
        <taxon>Spermatophyta</taxon>
        <taxon>Pinopsida</taxon>
        <taxon>Pinidae</taxon>
        <taxon>Conifers I</taxon>
        <taxon>Pinales</taxon>
        <taxon>Pinaceae</taxon>
        <taxon>Picea</taxon>
    </lineage>
</organism>
<accession>A0A101M258</accession>
<proteinExistence type="predicted"/>
<dbReference type="EMBL" id="LKAM01000002">
    <property type="protein sequence ID" value="KUM49500.1"/>
    <property type="molecule type" value="Genomic_DNA"/>
</dbReference>
<evidence type="ECO:0000313" key="1">
    <source>
        <dbReference type="EMBL" id="KUM49500.1"/>
    </source>
</evidence>
<name>A0A101M258_PICGL</name>
<dbReference type="AlphaFoldDB" id="A0A101M258"/>
<gene>
    <name evidence="1" type="ORF">ABT39_MTgene2724</name>
</gene>
<geneLocation type="mitochondrion" evidence="1"/>
<reference evidence="1" key="1">
    <citation type="journal article" date="2015" name="Genome Biol. Evol.">
        <title>Organellar Genomes of White Spruce (Picea glauca): Assembly and Annotation.</title>
        <authorList>
            <person name="Jackman S.D."/>
            <person name="Warren R.L."/>
            <person name="Gibb E.A."/>
            <person name="Vandervalk B.P."/>
            <person name="Mohamadi H."/>
            <person name="Chu J."/>
            <person name="Raymond A."/>
            <person name="Pleasance S."/>
            <person name="Coope R."/>
            <person name="Wildung M.R."/>
            <person name="Ritland C.E."/>
            <person name="Bousquet J."/>
            <person name="Jones S.J."/>
            <person name="Bohlmann J."/>
            <person name="Birol I."/>
        </authorList>
    </citation>
    <scope>NUCLEOTIDE SEQUENCE [LARGE SCALE GENOMIC DNA]</scope>
    <source>
        <tissue evidence="1">Flushing bud</tissue>
    </source>
</reference>
<comment type="caution">
    <text evidence="1">The sequence shown here is derived from an EMBL/GenBank/DDBJ whole genome shotgun (WGS) entry which is preliminary data.</text>
</comment>